<feature type="compositionally biased region" description="Basic and acidic residues" evidence="1">
    <location>
        <begin position="1630"/>
        <end position="1652"/>
    </location>
</feature>
<feature type="region of interest" description="Disordered" evidence="1">
    <location>
        <begin position="1610"/>
        <end position="1652"/>
    </location>
</feature>
<dbReference type="OrthoDB" id="5361176at2759"/>
<feature type="compositionally biased region" description="Basic and acidic residues" evidence="1">
    <location>
        <begin position="1800"/>
        <end position="1809"/>
    </location>
</feature>
<gene>
    <name evidence="3" type="ORF">AOQ84DRAFT_437390</name>
</gene>
<keyword evidence="2" id="KW-0812">Transmembrane</keyword>
<name>A0A8E2F7A6_9PEZI</name>
<feature type="region of interest" description="Disordered" evidence="1">
    <location>
        <begin position="1160"/>
        <end position="1184"/>
    </location>
</feature>
<evidence type="ECO:0000313" key="3">
    <source>
        <dbReference type="EMBL" id="OCL11881.1"/>
    </source>
</evidence>
<feature type="compositionally biased region" description="Basic and acidic residues" evidence="1">
    <location>
        <begin position="402"/>
        <end position="416"/>
    </location>
</feature>
<organism evidence="3 4">
    <name type="scientific">Glonium stellatum</name>
    <dbReference type="NCBI Taxonomy" id="574774"/>
    <lineage>
        <taxon>Eukaryota</taxon>
        <taxon>Fungi</taxon>
        <taxon>Dikarya</taxon>
        <taxon>Ascomycota</taxon>
        <taxon>Pezizomycotina</taxon>
        <taxon>Dothideomycetes</taxon>
        <taxon>Pleosporomycetidae</taxon>
        <taxon>Gloniales</taxon>
        <taxon>Gloniaceae</taxon>
        <taxon>Glonium</taxon>
    </lineage>
</organism>
<feature type="region of interest" description="Disordered" evidence="1">
    <location>
        <begin position="375"/>
        <end position="432"/>
    </location>
</feature>
<keyword evidence="2" id="KW-1133">Transmembrane helix</keyword>
<reference evidence="3 4" key="1">
    <citation type="journal article" date="2016" name="Nat. Commun.">
        <title>Ectomycorrhizal ecology is imprinted in the genome of the dominant symbiotic fungus Cenococcum geophilum.</title>
        <authorList>
            <consortium name="DOE Joint Genome Institute"/>
            <person name="Peter M."/>
            <person name="Kohler A."/>
            <person name="Ohm R.A."/>
            <person name="Kuo A."/>
            <person name="Krutzmann J."/>
            <person name="Morin E."/>
            <person name="Arend M."/>
            <person name="Barry K.W."/>
            <person name="Binder M."/>
            <person name="Choi C."/>
            <person name="Clum A."/>
            <person name="Copeland A."/>
            <person name="Grisel N."/>
            <person name="Haridas S."/>
            <person name="Kipfer T."/>
            <person name="LaButti K."/>
            <person name="Lindquist E."/>
            <person name="Lipzen A."/>
            <person name="Maire R."/>
            <person name="Meier B."/>
            <person name="Mihaltcheva S."/>
            <person name="Molinier V."/>
            <person name="Murat C."/>
            <person name="Poggeler S."/>
            <person name="Quandt C.A."/>
            <person name="Sperisen C."/>
            <person name="Tritt A."/>
            <person name="Tisserant E."/>
            <person name="Crous P.W."/>
            <person name="Henrissat B."/>
            <person name="Nehls U."/>
            <person name="Egli S."/>
            <person name="Spatafora J.W."/>
            <person name="Grigoriev I.V."/>
            <person name="Martin F.M."/>
        </authorList>
    </citation>
    <scope>NUCLEOTIDE SEQUENCE [LARGE SCALE GENOMIC DNA]</scope>
    <source>
        <strain evidence="3 4">CBS 207.34</strain>
    </source>
</reference>
<dbReference type="EMBL" id="KV748965">
    <property type="protein sequence ID" value="OCL11881.1"/>
    <property type="molecule type" value="Genomic_DNA"/>
</dbReference>
<feature type="transmembrane region" description="Helical" evidence="2">
    <location>
        <begin position="1566"/>
        <end position="1585"/>
    </location>
</feature>
<evidence type="ECO:0000313" key="4">
    <source>
        <dbReference type="Proteomes" id="UP000250140"/>
    </source>
</evidence>
<feature type="region of interest" description="Disordered" evidence="1">
    <location>
        <begin position="1720"/>
        <end position="1816"/>
    </location>
</feature>
<feature type="compositionally biased region" description="Basic residues" evidence="1">
    <location>
        <begin position="1720"/>
        <end position="1730"/>
    </location>
</feature>
<keyword evidence="2" id="KW-0472">Membrane</keyword>
<feature type="transmembrane region" description="Helical" evidence="2">
    <location>
        <begin position="1456"/>
        <end position="1478"/>
    </location>
</feature>
<feature type="compositionally biased region" description="Basic and acidic residues" evidence="1">
    <location>
        <begin position="1"/>
        <end position="12"/>
    </location>
</feature>
<dbReference type="Gene3D" id="1.20.58.340">
    <property type="entry name" value="Magnesium transport protein CorA, transmembrane region"/>
    <property type="match status" value="1"/>
</dbReference>
<evidence type="ECO:0000256" key="2">
    <source>
        <dbReference type="SAM" id="Phobius"/>
    </source>
</evidence>
<sequence>MAADTKVEKADEGASDQLDEALIPENRTKELWFYGSYPNVGGGAVSSIAFGPAPTRKCELNEGCILRPPSDLRPAIRTNIAFGDGEGTIGYMNEFGQLISIVKMLDFGPSGLVQVRPNIQDYSFKGEIDSLVSGKSPGIGLRIQGLPLAGDRSYDPVEFVHDKWPRVAFKVSNIDIEVQVAVVNGGVVQQCVLQNGSGEEANTDMVFDLGMSLRSPFMTSDVLYDAIEFNEGIFTTKNTCVVLGAGAGGHVKLRASLFESDGHPVPLHPQFRLDKNPSNKDDEAKAGAPVHTLALIHLLPVKLAAGERQELTAVYQLECEAWSRDQIYAMKLIRMNPESPEKLQEERAREEAFWTAYNKALGEEDANEIAKVLAEPPEPETRPSESTDQGQKPQTSTDISDPPEKAKEEVIKRELPFRNLGGETPSSHRLFGREWNAPPIHLREDPWLANRRIDLWEEYMSEKGDQARKKVADRREGAAEEFEKLISKFKKGQDCTYFNVREFLAGTCPGKWTLNPGVMNEKYHFLFRRHLQHLLSVIPIPVKLGQSDKYTYFFADGSLWDMKLSPAATLLLMQGAIADQSMKNSLQSRIAQVCKGHLRWCFDVAQRTTSKLWATHYRPPGSMVSTDNDEYHSAVNFVKLLEFWREFPLERKFVLKIMSHWLLPWIKGLNATKNLRSGLWEASKQSLDVHWWDSEYRRDETVLMPGYDLCRSIQIWEAIRAVHIIMNEAKAMPVKELLVTKDLEKTLSLRGQISGADQQSDLSELQCYEIKFWRDSPSIIRSAIQTAMVEIILLIYTMRRSLPRNVSSPLRGQRKTDLDITAQLFQHEQFWKKPARYALGLIMALNGNISLDPSIDPSAMIQTCEKALLGSILADGEIAEELDPKSKLPRQRFLNLPEVVFSVPYYLLRTAYKSVLHWPEMSLLGLVGTDEADSVKNDKLWDRAYKSVRSRTKAGFWADANVNMLSVTEDPCQPEWLFDYPAFFTSDEPIEDPEKIHKKISDEVEVLNNLINAEHNFPYVVLKDSVRKYKAKKTTLEGPFSGTDEPWSAVVDVIRTGKRESEIEENICYPKELMEKLWDKRPRDRIKRRLIYVYNCGIEMALALYLGTHSAEQYSVAGFLARHQRRDVFFCEHTHKAINSWVTELHLGFYRIVRKSRSKADDSDTEEDEEEETIHARTSIFPEKPVPCPDDNTRIIEKGAVGFRFVGDLYDRFWTCHVALCMPSGDPGENSNRWFADIESFNLARPTGEGNKSTTHSQRKILEAQLFEKATKIIVGETRAILKNVSNVLGEDDNGFYSSNAYDSFRQNFEKNKATYIKYGELIKFLHHVLENLRDVINTAKEWDNRHYTREVPPRWTHDDEAAFAEEITIWTSRSKSNVKRISLLEQQLDAKIEHMKQLRAWLLDDLNLKEARVSNRSADDVRIFTYATVIFLPLSFSSSIFSMADAPSHSTTVNFIAAAVIALVATCLLVLNAGILLRTLSSWKRKVFDLPNEGFVMEHSDSQWVGVGKSFNNWLVESPSKRVLMAWEVLKKPDKKQKGSHKKEVENEENMKKEAKSEPEESHNWSIVLIGLLLLPLFLIVYLIRFVSGNLYDLGKLVLIVIPEYPTKRRQRKRTKPREMLRQTSVDKGGGRRGYDGEGTKKKEGEKKATLDEEKEKLEADALAKKVKWEGYNLKHFMRQPRLDGITRHLAEGKTWEETIHSRKERKNEIERELRRKRRKYVKSRRRAEKRLGSGTMSPGGSSEDEDELSSSSSGSSNRRKRGKKSTDTMRVGFWANALRGAFPKRWRRMGNKGGNGGTDKETDHDPEATIAAKV</sequence>
<feature type="compositionally biased region" description="Basic and acidic residues" evidence="1">
    <location>
        <begin position="1543"/>
        <end position="1558"/>
    </location>
</feature>
<keyword evidence="4" id="KW-1185">Reference proteome</keyword>
<feature type="compositionally biased region" description="Polar residues" evidence="1">
    <location>
        <begin position="388"/>
        <end position="399"/>
    </location>
</feature>
<feature type="region of interest" description="Disordered" evidence="1">
    <location>
        <begin position="1"/>
        <end position="20"/>
    </location>
</feature>
<feature type="region of interest" description="Disordered" evidence="1">
    <location>
        <begin position="1535"/>
        <end position="1558"/>
    </location>
</feature>
<accession>A0A8E2F7A6</accession>
<dbReference type="Proteomes" id="UP000250140">
    <property type="component" value="Unassembled WGS sequence"/>
</dbReference>
<evidence type="ECO:0000256" key="1">
    <source>
        <dbReference type="SAM" id="MobiDB-lite"/>
    </source>
</evidence>
<feature type="compositionally biased region" description="Acidic residues" evidence="1">
    <location>
        <begin position="1163"/>
        <end position="1172"/>
    </location>
</feature>
<protein>
    <submittedName>
        <fullName evidence="3">Uncharacterized protein</fullName>
    </submittedName>
</protein>
<proteinExistence type="predicted"/>